<name>A0AAW2C7G2_9ROSI</name>
<dbReference type="Proteomes" id="UP001459277">
    <property type="component" value="Unassembled WGS sequence"/>
</dbReference>
<keyword evidence="2" id="KW-1185">Reference proteome</keyword>
<accession>A0AAW2C7G2</accession>
<sequence>MTHVGTCWVESRVVKLQWEDKSGLRHSPTYGFLIQSGDDPRDSFYNEQFYINEREVGVIRTFTPLKFHFR</sequence>
<comment type="caution">
    <text evidence="1">The sequence shown here is derived from an EMBL/GenBank/DDBJ whole genome shotgun (WGS) entry which is preliminary data.</text>
</comment>
<gene>
    <name evidence="1" type="ORF">SO802_023904</name>
</gene>
<reference evidence="1 2" key="1">
    <citation type="submission" date="2024-01" db="EMBL/GenBank/DDBJ databases">
        <title>A telomere-to-telomere, gap-free genome of sweet tea (Lithocarpus litseifolius).</title>
        <authorList>
            <person name="Zhou J."/>
        </authorList>
    </citation>
    <scope>NUCLEOTIDE SEQUENCE [LARGE SCALE GENOMIC DNA]</scope>
    <source>
        <strain evidence="1">Zhou-2022a</strain>
        <tissue evidence="1">Leaf</tissue>
    </source>
</reference>
<dbReference type="AlphaFoldDB" id="A0AAW2C7G2"/>
<evidence type="ECO:0000313" key="2">
    <source>
        <dbReference type="Proteomes" id="UP001459277"/>
    </source>
</evidence>
<evidence type="ECO:0000313" key="1">
    <source>
        <dbReference type="EMBL" id="KAK9994201.1"/>
    </source>
</evidence>
<protein>
    <submittedName>
        <fullName evidence="1">Uncharacterized protein</fullName>
    </submittedName>
</protein>
<proteinExistence type="predicted"/>
<organism evidence="1 2">
    <name type="scientific">Lithocarpus litseifolius</name>
    <dbReference type="NCBI Taxonomy" id="425828"/>
    <lineage>
        <taxon>Eukaryota</taxon>
        <taxon>Viridiplantae</taxon>
        <taxon>Streptophyta</taxon>
        <taxon>Embryophyta</taxon>
        <taxon>Tracheophyta</taxon>
        <taxon>Spermatophyta</taxon>
        <taxon>Magnoliopsida</taxon>
        <taxon>eudicotyledons</taxon>
        <taxon>Gunneridae</taxon>
        <taxon>Pentapetalae</taxon>
        <taxon>rosids</taxon>
        <taxon>fabids</taxon>
        <taxon>Fagales</taxon>
        <taxon>Fagaceae</taxon>
        <taxon>Lithocarpus</taxon>
    </lineage>
</organism>
<dbReference type="EMBL" id="JAZDWU010000008">
    <property type="protein sequence ID" value="KAK9994201.1"/>
    <property type="molecule type" value="Genomic_DNA"/>
</dbReference>